<keyword evidence="2" id="KW-1185">Reference proteome</keyword>
<evidence type="ECO:0000313" key="1">
    <source>
        <dbReference type="EMBL" id="NSG30029.1"/>
    </source>
</evidence>
<protein>
    <submittedName>
        <fullName evidence="1">Uncharacterized protein</fullName>
    </submittedName>
</protein>
<dbReference type="Proteomes" id="UP000821846">
    <property type="component" value="Unassembled WGS sequence"/>
</dbReference>
<accession>A0ABX2GWR1</accession>
<gene>
    <name evidence="1" type="ORF">HFM93_07020</name>
</gene>
<comment type="caution">
    <text evidence="1">The sequence shown here is derived from an EMBL/GenBank/DDBJ whole genome shotgun (WGS) entry which is preliminary data.</text>
</comment>
<evidence type="ECO:0000313" key="2">
    <source>
        <dbReference type="Proteomes" id="UP000821846"/>
    </source>
</evidence>
<proteinExistence type="predicted"/>
<dbReference type="RefSeq" id="WP_173866272.1">
    <property type="nucleotide sequence ID" value="NZ_JAAWUU010000020.1"/>
</dbReference>
<organism evidence="1 2">
    <name type="scientific">Faecalicatena fissicatena</name>
    <dbReference type="NCBI Taxonomy" id="290055"/>
    <lineage>
        <taxon>Bacteria</taxon>
        <taxon>Bacillati</taxon>
        <taxon>Bacillota</taxon>
        <taxon>Clostridia</taxon>
        <taxon>Lachnospirales</taxon>
        <taxon>Lachnospiraceae</taxon>
        <taxon>Faecalicatena</taxon>
    </lineage>
</organism>
<reference evidence="1 2" key="1">
    <citation type="journal article" date="2020" name="Cell Host Microbe">
        <title>Functional and Genomic Variation between Human-Derived Isolates of Lachnospiraceae Reveals Inter- and Intra-Species Diversity.</title>
        <authorList>
            <person name="Sorbara M.T."/>
            <person name="Littmann E.R."/>
            <person name="Fontana E."/>
            <person name="Moody T.U."/>
            <person name="Kohout C.E."/>
            <person name="Gjonbalaj M."/>
            <person name="Eaton V."/>
            <person name="Seok R."/>
            <person name="Leiner I.M."/>
            <person name="Pamer E.G."/>
        </authorList>
    </citation>
    <scope>NUCLEOTIDE SEQUENCE [LARGE SCALE GENOMIC DNA]</scope>
    <source>
        <strain evidence="1 2">MSK.14.16</strain>
    </source>
</reference>
<sequence length="710" mass="82134">MEVYQGVAMTDGLNRKNHFIPLSTILKAYRDTWDRTIPMNIGHDRTKPIGYTRLTGVYMEPGKAYVTNEGAIMETTEEHEMLRKMIEVNDYQQFCEAHRDEIDSLVGKLKDVITDSFRVAPIGQAVAIKDNDIVKRLFPEWINNFKDGLTDINELESVYSTTTDGEKGVLIPGVYFKDGYLLFAHQFFRRTLSILNSTNEEFFVSFEKLRDIPNLNVKVALDMDMVGLPGTEHPEIEYQYIRGPYFSEDLKLIPEGVTCYENEHYDNLFSNIVGTQFYWHKQDGTRTFECEELCDRENVSFDGGNTMLWGCRYVHSMLNPSTGLPTHLDGAIRLYNEENILERIDKKNDISKCGKNSKYIKLWRIDNDFSVSLWKELISSFYRENSLIGQYFGGIDEKYEQIKKESAQRNSIVDRSNKFIPVDLNKGDGLRIFFRYSPKIDISDSYDVRIINKDEFICNEEKRVKILEADSITFFKLLIRKGIKLRMPFTTMIEFGDTVTNFPTICCGTLETIYTVLEAIYDLCNAWNKNGDNRLLSVGIMLNEHDEAVQLSFAGHVSDYVSTLKDSLEERKDTFNDLVERLYTENNNFGNAGDRPNKFTLIHGDVVCFDRYVVHPKYISGTRWEGKEEIVELAVSKEEASYLKDNKIICAPIKWVKNSKCTKCGADYLRCKCVKFIDEDVSENHIEYEQIGMTWTNRSAYYPEGELLLD</sequence>
<dbReference type="EMBL" id="JAAWUZ010000020">
    <property type="protein sequence ID" value="NSG30029.1"/>
    <property type="molecule type" value="Genomic_DNA"/>
</dbReference>
<name>A0ABX2GWR1_9FIRM</name>